<comment type="caution">
    <text evidence="2">The sequence shown here is derived from an EMBL/GenBank/DDBJ whole genome shotgun (WGS) entry which is preliminary data.</text>
</comment>
<keyword evidence="3" id="KW-1185">Reference proteome</keyword>
<sequence length="327" mass="34482">MTEVATLPQAGSLSVPAAGAPALNLTATTVSLLEWAQELEAAHRLGTALCGTEFVPASFRGKPEAAAAAILAGKSLGLDPMNALSNIFVVQGRPAMYARTMVALVLSAGHDVRRTAATPEAVTIMGRRKGQSEWQEFTWSIDRARQAGYLSNKKYASDPIAMLTAKAQAEACRTIAPDVLTGVAAYSVEDVELEDLGENPSQPAPAPASAAKRTVRRQQAPVPAVPDVVHEAPRDEAEPEPTAEPVEVEPLPEAAEQLQEPGCSMAQQKALGEALKKAGHTTKDAMMLLVSSWAGREITASKELTVTEARDLTNEILGSLESEAGQE</sequence>
<feature type="compositionally biased region" description="Low complexity" evidence="1">
    <location>
        <begin position="243"/>
        <end position="256"/>
    </location>
</feature>
<evidence type="ECO:0000256" key="1">
    <source>
        <dbReference type="SAM" id="MobiDB-lite"/>
    </source>
</evidence>
<organism evidence="2 3">
    <name type="scientific">Arthrobacter jinronghuae</name>
    <dbReference type="NCBI Taxonomy" id="2964609"/>
    <lineage>
        <taxon>Bacteria</taxon>
        <taxon>Bacillati</taxon>
        <taxon>Actinomycetota</taxon>
        <taxon>Actinomycetes</taxon>
        <taxon>Micrococcales</taxon>
        <taxon>Micrococcaceae</taxon>
        <taxon>Arthrobacter</taxon>
    </lineage>
</organism>
<dbReference type="EMBL" id="JANFLP010000020">
    <property type="protein sequence ID" value="MCQ1951589.1"/>
    <property type="molecule type" value="Genomic_DNA"/>
</dbReference>
<evidence type="ECO:0008006" key="4">
    <source>
        <dbReference type="Google" id="ProtNLM"/>
    </source>
</evidence>
<feature type="region of interest" description="Disordered" evidence="1">
    <location>
        <begin position="196"/>
        <end position="262"/>
    </location>
</feature>
<accession>A0ABT1NV27</accession>
<evidence type="ECO:0000313" key="2">
    <source>
        <dbReference type="EMBL" id="MCQ1951589.1"/>
    </source>
</evidence>
<reference evidence="2 3" key="1">
    <citation type="submission" date="2022-07" db="EMBL/GenBank/DDBJ databases">
        <title>Novel species in genus Arthrobacter.</title>
        <authorList>
            <person name="Liu Y."/>
        </authorList>
    </citation>
    <scope>NUCLEOTIDE SEQUENCE [LARGE SCALE GENOMIC DNA]</scope>
    <source>
        <strain evidence="3">zg-Y859</strain>
    </source>
</reference>
<dbReference type="Proteomes" id="UP001206924">
    <property type="component" value="Unassembled WGS sequence"/>
</dbReference>
<dbReference type="RefSeq" id="WP_255866597.1">
    <property type="nucleotide sequence ID" value="NZ_CP104263.1"/>
</dbReference>
<name>A0ABT1NV27_9MICC</name>
<evidence type="ECO:0000313" key="3">
    <source>
        <dbReference type="Proteomes" id="UP001206924"/>
    </source>
</evidence>
<gene>
    <name evidence="2" type="ORF">NNX28_16855</name>
</gene>
<protein>
    <recommendedName>
        <fullName evidence="4">RecT family protein</fullName>
    </recommendedName>
</protein>
<proteinExistence type="predicted"/>